<dbReference type="KEGG" id="mhl:MHLP_04080"/>
<gene>
    <name evidence="1" type="ordered locus">MHLP_04080</name>
</gene>
<dbReference type="AlphaFoldDB" id="I7CGK5"/>
<dbReference type="Proteomes" id="UP000006502">
    <property type="component" value="Chromosome"/>
</dbReference>
<organism evidence="1 2">
    <name type="scientific">Mycoplasma haematolamae (strain Purdue)</name>
    <dbReference type="NCBI Taxonomy" id="1212765"/>
    <lineage>
        <taxon>Bacteria</taxon>
        <taxon>Bacillati</taxon>
        <taxon>Mycoplasmatota</taxon>
        <taxon>Mollicutes</taxon>
        <taxon>Mycoplasmataceae</taxon>
        <taxon>Mycoplasma</taxon>
    </lineage>
</organism>
<dbReference type="HOGENOM" id="CLU_179986_0_0_14"/>
<dbReference type="STRING" id="1212765.MHLP_04080"/>
<protein>
    <submittedName>
        <fullName evidence="1">Uncharacterized protein</fullName>
    </submittedName>
</protein>
<reference evidence="2" key="2">
    <citation type="submission" date="2012-07" db="EMBL/GenBank/DDBJ databases">
        <title>Complete genome sequence of 'Candidatus Mycoplasma haemolamae'.</title>
        <authorList>
            <person name="Guimaraes A.M.S."/>
            <person name="Toth B."/>
            <person name="Santos A.P."/>
            <person name="Nascimento N.C."/>
            <person name="Sojka J.E."/>
            <person name="Messick J.B."/>
        </authorList>
    </citation>
    <scope>NUCLEOTIDE SEQUENCE [LARGE SCALE GENOMIC DNA]</scope>
    <source>
        <strain evidence="2">Purdue</strain>
    </source>
</reference>
<keyword evidence="2" id="KW-1185">Reference proteome</keyword>
<name>I7CGK5_MYCHA</name>
<accession>I7CGK5</accession>
<dbReference type="EMBL" id="CP003731">
    <property type="protein sequence ID" value="AFO52396.1"/>
    <property type="molecule type" value="Genomic_DNA"/>
</dbReference>
<proteinExistence type="predicted"/>
<dbReference type="PATRIC" id="fig|1212765.3.peg.925"/>
<sequence length="75" mass="8995">MIIGPFQNLQDKGVYSYVNSSSADLLEKNKYLQELEQTEDVKAVLSYYPYLKEYIQQRVKHLIETRQYPDRQIYT</sequence>
<evidence type="ECO:0000313" key="1">
    <source>
        <dbReference type="EMBL" id="AFO52396.1"/>
    </source>
</evidence>
<evidence type="ECO:0000313" key="2">
    <source>
        <dbReference type="Proteomes" id="UP000006502"/>
    </source>
</evidence>
<reference evidence="1 2" key="1">
    <citation type="journal article" date="2012" name="J. Bacteriol.">
        <title>Genome Sequence of "Candidatus Mycoplasma haemolamae" Strain Purdue, a Red Blood Cell Pathogen of Alpacas (Vicugna pacos) and Llamas (Lama glama).</title>
        <authorList>
            <person name="Guimaraes A.M."/>
            <person name="Toth B."/>
            <person name="Santos A.P."/>
            <person name="do Nascimento N.C."/>
            <person name="Kritchevsky J.E."/>
            <person name="Messick J.B."/>
        </authorList>
    </citation>
    <scope>NUCLEOTIDE SEQUENCE [LARGE SCALE GENOMIC DNA]</scope>
    <source>
        <strain evidence="1 2">Purdue</strain>
    </source>
</reference>